<reference evidence="3 4" key="1">
    <citation type="journal article" date="2016" name="Nat. Commun.">
        <title>Thousands of microbial genomes shed light on interconnected biogeochemical processes in an aquifer system.</title>
        <authorList>
            <person name="Anantharaman K."/>
            <person name="Brown C.T."/>
            <person name="Hug L.A."/>
            <person name="Sharon I."/>
            <person name="Castelle C.J."/>
            <person name="Probst A.J."/>
            <person name="Thomas B.C."/>
            <person name="Singh A."/>
            <person name="Wilkins M.J."/>
            <person name="Karaoz U."/>
            <person name="Brodie E.L."/>
            <person name="Williams K.H."/>
            <person name="Hubbard S.S."/>
            <person name="Banfield J.F."/>
        </authorList>
    </citation>
    <scope>NUCLEOTIDE SEQUENCE [LARGE SCALE GENOMIC DNA]</scope>
</reference>
<gene>
    <name evidence="3" type="ORF">A3D01_06090</name>
</gene>
<evidence type="ECO:0000256" key="1">
    <source>
        <dbReference type="SAM" id="MobiDB-lite"/>
    </source>
</evidence>
<evidence type="ECO:0000256" key="2">
    <source>
        <dbReference type="SAM" id="Phobius"/>
    </source>
</evidence>
<evidence type="ECO:0000313" key="3">
    <source>
        <dbReference type="EMBL" id="OGM33690.1"/>
    </source>
</evidence>
<comment type="caution">
    <text evidence="3">The sequence shown here is derived from an EMBL/GenBank/DDBJ whole genome shotgun (WGS) entry which is preliminary data.</text>
</comment>
<dbReference type="STRING" id="1802505.A3D01_06090"/>
<feature type="transmembrane region" description="Helical" evidence="2">
    <location>
        <begin position="589"/>
        <end position="609"/>
    </location>
</feature>
<feature type="transmembrane region" description="Helical" evidence="2">
    <location>
        <begin position="457"/>
        <end position="478"/>
    </location>
</feature>
<accession>A0A1F7Z2I4</accession>
<dbReference type="AlphaFoldDB" id="A0A1F7Z2I4"/>
<feature type="transmembrane region" description="Helical" evidence="2">
    <location>
        <begin position="518"/>
        <end position="542"/>
    </location>
</feature>
<dbReference type="EMBL" id="MGGR01000015">
    <property type="protein sequence ID" value="OGM33690.1"/>
    <property type="molecule type" value="Genomic_DNA"/>
</dbReference>
<feature type="compositionally biased region" description="Basic and acidic residues" evidence="1">
    <location>
        <begin position="90"/>
        <end position="104"/>
    </location>
</feature>
<protein>
    <submittedName>
        <fullName evidence="3">Uncharacterized protein</fullName>
    </submittedName>
</protein>
<name>A0A1F7Z2I4_9BACT</name>
<feature type="transmembrane region" description="Helical" evidence="2">
    <location>
        <begin position="549"/>
        <end position="569"/>
    </location>
</feature>
<feature type="region of interest" description="Disordered" evidence="1">
    <location>
        <begin position="1"/>
        <end position="52"/>
    </location>
</feature>
<organism evidence="3 4">
    <name type="scientific">Candidatus Woesebacteria bacterium RIFCSPHIGHO2_02_FULL_39_13</name>
    <dbReference type="NCBI Taxonomy" id="1802505"/>
    <lineage>
        <taxon>Bacteria</taxon>
        <taxon>Candidatus Woeseibacteriota</taxon>
    </lineage>
</organism>
<dbReference type="Proteomes" id="UP000177169">
    <property type="component" value="Unassembled WGS sequence"/>
</dbReference>
<keyword evidence="2" id="KW-1133">Transmembrane helix</keyword>
<feature type="region of interest" description="Disordered" evidence="1">
    <location>
        <begin position="75"/>
        <end position="104"/>
    </location>
</feature>
<proteinExistence type="predicted"/>
<sequence>MVTVYTSSREKSEPEPEGAADSTIGREGTFSTNQEILPGRRDVSPEMATTGGQIRKELNSDQSLSGVKVEAALSLQGKRHESGVPSVNPTRKDQHRDLPEKPKEINIVEKKPRSDNFSDYLGEFIDEFEKRLAKKGYSNGDGNIKVSEVLGSIARLYERIRTTVEYKGEHVLRRNAIERILKRLVWEKGSLRSDVNTKGISETLLKELIWARYLKNDSVPKLKIEEVQKIIDKYFSVLRNLDNIPQGTSPGTVRNWIWGIASSEIEEAIDPSNRELYVKLMHGWFKGNFIWKDTKLPDHEKDIQIHLAIHRAFTKSDDQIMRYHLLVEEYPNWNNLTKDEIYTFINSFPKIYAEIEGHLNFSGRFVLYRKLQKHAAAFEIFRSIAQEEGLKLRKLLESEKKFEEKIRDVCENKYQQIKKKVTTGIVRSIIYIFITKVVLALVLEIPYEIYRYGDIRYIPLFINIGFPPFLMWLIGISIGVPGAKNTQIIVDRLKSVAFQKDEITKAIFTTKRIQSNSLLISSFSFIYTIMFILVFGGIYYLLLLLNFSIFATLVFFVFISLVLLFAYRVRFNATQLKAEADKDDIFGHLFSYLTLPFLNFGFILSRGLARLNFLTILLDFIIEAPLKSIIEVFEEWTSFIREKREEVIEVPES</sequence>
<feature type="transmembrane region" description="Helical" evidence="2">
    <location>
        <begin position="425"/>
        <end position="445"/>
    </location>
</feature>
<evidence type="ECO:0000313" key="4">
    <source>
        <dbReference type="Proteomes" id="UP000177169"/>
    </source>
</evidence>
<keyword evidence="2" id="KW-0472">Membrane</keyword>
<keyword evidence="2" id="KW-0812">Transmembrane</keyword>